<reference evidence="1 2" key="1">
    <citation type="submission" date="2020-08" db="EMBL/GenBank/DDBJ databases">
        <title>Genomic Encyclopedia of Type Strains, Phase IV (KMG-IV): sequencing the most valuable type-strain genomes for metagenomic binning, comparative biology and taxonomic classification.</title>
        <authorList>
            <person name="Goeker M."/>
        </authorList>
    </citation>
    <scope>NUCLEOTIDE SEQUENCE [LARGE SCALE GENOMIC DNA]</scope>
    <source>
        <strain evidence="1 2">DSM 11099</strain>
    </source>
</reference>
<keyword evidence="2" id="KW-1185">Reference proteome</keyword>
<dbReference type="RefSeq" id="WP_183827379.1">
    <property type="nucleotide sequence ID" value="NZ_JACHEU010000001.1"/>
</dbReference>
<comment type="caution">
    <text evidence="1">The sequence shown here is derived from an EMBL/GenBank/DDBJ whole genome shotgun (WGS) entry which is preliminary data.</text>
</comment>
<organism evidence="1 2">
    <name type="scientific">Aquamicrobium lusatiense</name>
    <dbReference type="NCBI Taxonomy" id="89772"/>
    <lineage>
        <taxon>Bacteria</taxon>
        <taxon>Pseudomonadati</taxon>
        <taxon>Pseudomonadota</taxon>
        <taxon>Alphaproteobacteria</taxon>
        <taxon>Hyphomicrobiales</taxon>
        <taxon>Phyllobacteriaceae</taxon>
        <taxon>Aquamicrobium</taxon>
    </lineage>
</organism>
<accession>A0A7W9VV72</accession>
<name>A0A7W9VV72_9HYPH</name>
<evidence type="ECO:0000313" key="2">
    <source>
        <dbReference type="Proteomes" id="UP000533306"/>
    </source>
</evidence>
<gene>
    <name evidence="1" type="ORF">HNR59_001225</name>
</gene>
<sequence>MTPEAAIASLDRQLAEHGEDCTLRRKDGNPPTDKDVTVRASVRGLRGDEIVGTATQAFSKAVISMTQILAAGWPAGHVVAPGAVDPRIPRPNDFLVVKGKVRQIMFADPIAINGVVVRVNLTVAG</sequence>
<evidence type="ECO:0000313" key="1">
    <source>
        <dbReference type="EMBL" id="MBB6011880.1"/>
    </source>
</evidence>
<dbReference type="Proteomes" id="UP000533306">
    <property type="component" value="Unassembled WGS sequence"/>
</dbReference>
<dbReference type="AlphaFoldDB" id="A0A7W9VV72"/>
<proteinExistence type="predicted"/>
<dbReference type="EMBL" id="JACHEU010000001">
    <property type="protein sequence ID" value="MBB6011880.1"/>
    <property type="molecule type" value="Genomic_DNA"/>
</dbReference>
<protein>
    <submittedName>
        <fullName evidence="1">Uncharacterized protein</fullName>
    </submittedName>
</protein>